<dbReference type="EC" id="6.3.4.19" evidence="8"/>
<keyword evidence="2 8" id="KW-0963">Cytoplasm</keyword>
<evidence type="ECO:0000256" key="3">
    <source>
        <dbReference type="ARBA" id="ARBA00022598"/>
    </source>
</evidence>
<dbReference type="SMART" id="SM00977">
    <property type="entry name" value="TilS_C"/>
    <property type="match status" value="1"/>
</dbReference>
<keyword evidence="6 8" id="KW-0067">ATP-binding</keyword>
<name>A0A2U1CT37_9GAMM</name>
<dbReference type="Gene3D" id="3.40.50.620">
    <property type="entry name" value="HUPs"/>
    <property type="match status" value="1"/>
</dbReference>
<evidence type="ECO:0000256" key="4">
    <source>
        <dbReference type="ARBA" id="ARBA00022694"/>
    </source>
</evidence>
<comment type="domain">
    <text evidence="8">The N-terminal region contains the highly conserved SGGXDS motif, predicted to be a P-loop motif involved in ATP binding.</text>
</comment>
<evidence type="ECO:0000256" key="2">
    <source>
        <dbReference type="ARBA" id="ARBA00022490"/>
    </source>
</evidence>
<comment type="subcellular location">
    <subcellularLocation>
        <location evidence="1 8">Cytoplasm</location>
    </subcellularLocation>
</comment>
<dbReference type="InterPro" id="IPR012795">
    <property type="entry name" value="tRNA_Ile_lys_synt_N"/>
</dbReference>
<proteinExistence type="inferred from homology"/>
<comment type="function">
    <text evidence="8">Ligates lysine onto the cytidine present at position 34 of the AUA codon-specific tRNA(Ile) that contains the anticodon CAU, in an ATP-dependent manner. Cytidine is converted to lysidine, thus changing the amino acid specificity of the tRNA from methionine to isoleucine.</text>
</comment>
<dbReference type="SUPFAM" id="SSF56037">
    <property type="entry name" value="PheT/TilS domain"/>
    <property type="match status" value="1"/>
</dbReference>
<dbReference type="PANTHER" id="PTHR43033">
    <property type="entry name" value="TRNA(ILE)-LYSIDINE SYNTHASE-RELATED"/>
    <property type="match status" value="1"/>
</dbReference>
<comment type="catalytic activity">
    <reaction evidence="7 8">
        <text>cytidine(34) in tRNA(Ile2) + L-lysine + ATP = lysidine(34) in tRNA(Ile2) + AMP + diphosphate + H(+)</text>
        <dbReference type="Rhea" id="RHEA:43744"/>
        <dbReference type="Rhea" id="RHEA-COMP:10625"/>
        <dbReference type="Rhea" id="RHEA-COMP:10670"/>
        <dbReference type="ChEBI" id="CHEBI:15378"/>
        <dbReference type="ChEBI" id="CHEBI:30616"/>
        <dbReference type="ChEBI" id="CHEBI:32551"/>
        <dbReference type="ChEBI" id="CHEBI:33019"/>
        <dbReference type="ChEBI" id="CHEBI:82748"/>
        <dbReference type="ChEBI" id="CHEBI:83665"/>
        <dbReference type="ChEBI" id="CHEBI:456215"/>
        <dbReference type="EC" id="6.3.4.19"/>
    </reaction>
</comment>
<dbReference type="Pfam" id="PF11734">
    <property type="entry name" value="TilS_C"/>
    <property type="match status" value="1"/>
</dbReference>
<protein>
    <recommendedName>
        <fullName evidence="8">tRNA(Ile)-lysidine synthase</fullName>
        <ecNumber evidence="8">6.3.4.19</ecNumber>
    </recommendedName>
    <alternativeName>
        <fullName evidence="8">tRNA(Ile)-2-lysyl-cytidine synthase</fullName>
    </alternativeName>
    <alternativeName>
        <fullName evidence="8">tRNA(Ile)-lysidine synthetase</fullName>
    </alternativeName>
</protein>
<dbReference type="GO" id="GO:0032267">
    <property type="term" value="F:tRNA(Ile)-lysidine synthase activity"/>
    <property type="evidence" value="ECO:0007669"/>
    <property type="project" value="UniProtKB-EC"/>
</dbReference>
<reference evidence="10 11" key="1">
    <citation type="submission" date="2018-04" db="EMBL/GenBank/DDBJ databases">
        <title>Genomic Encyclopedia of Type Strains, Phase IV (KMG-IV): sequencing the most valuable type-strain genomes for metagenomic binning, comparative biology and taxonomic classification.</title>
        <authorList>
            <person name="Goeker M."/>
        </authorList>
    </citation>
    <scope>NUCLEOTIDE SEQUENCE [LARGE SCALE GENOMIC DNA]</scope>
    <source>
        <strain evidence="10 11">DSM 28688</strain>
    </source>
</reference>
<keyword evidence="5 8" id="KW-0547">Nucleotide-binding</keyword>
<dbReference type="RefSeq" id="WP_165819293.1">
    <property type="nucleotide sequence ID" value="NZ_QEKQ01000012.1"/>
</dbReference>
<gene>
    <name evidence="8" type="primary">tilS</name>
    <name evidence="10" type="ORF">C8D92_11219</name>
</gene>
<evidence type="ECO:0000313" key="11">
    <source>
        <dbReference type="Proteomes" id="UP000245887"/>
    </source>
</evidence>
<dbReference type="HAMAP" id="MF_01161">
    <property type="entry name" value="tRNA_Ile_lys_synt"/>
    <property type="match status" value="1"/>
</dbReference>
<dbReference type="NCBIfam" id="TIGR02433">
    <property type="entry name" value="lysidine_TilS_C"/>
    <property type="match status" value="1"/>
</dbReference>
<dbReference type="InterPro" id="IPR012796">
    <property type="entry name" value="Lysidine-tRNA-synth_C"/>
</dbReference>
<dbReference type="Proteomes" id="UP000245887">
    <property type="component" value="Unassembled WGS sequence"/>
</dbReference>
<dbReference type="NCBIfam" id="TIGR02432">
    <property type="entry name" value="lysidine_TilS_N"/>
    <property type="match status" value="1"/>
</dbReference>
<comment type="similarity">
    <text evidence="8">Belongs to the tRNA(Ile)-lysidine synthase family.</text>
</comment>
<dbReference type="InterPro" id="IPR014729">
    <property type="entry name" value="Rossmann-like_a/b/a_fold"/>
</dbReference>
<accession>A0A2U1CT37</accession>
<dbReference type="AlphaFoldDB" id="A0A2U1CT37"/>
<organism evidence="10 11">
    <name type="scientific">Tamilnaduibacter salinus</name>
    <dbReference type="NCBI Taxonomy" id="1484056"/>
    <lineage>
        <taxon>Bacteria</taxon>
        <taxon>Pseudomonadati</taxon>
        <taxon>Pseudomonadota</taxon>
        <taxon>Gammaproteobacteria</taxon>
        <taxon>Pseudomonadales</taxon>
        <taxon>Marinobacteraceae</taxon>
        <taxon>Tamilnaduibacter</taxon>
    </lineage>
</organism>
<evidence type="ECO:0000313" key="10">
    <source>
        <dbReference type="EMBL" id="PVY69617.1"/>
    </source>
</evidence>
<dbReference type="SUPFAM" id="SSF52402">
    <property type="entry name" value="Adenine nucleotide alpha hydrolases-like"/>
    <property type="match status" value="1"/>
</dbReference>
<dbReference type="EMBL" id="QEKQ01000012">
    <property type="protein sequence ID" value="PVY69617.1"/>
    <property type="molecule type" value="Genomic_DNA"/>
</dbReference>
<sequence>METLPHYGRLWIALSGGLDSVVLMQAVHAVALDRPGLGVRAIHVNHQLQPAAGDMEAFCRRLCARLGIALSVQRVRVTESGGGMEGNARRARYQVFTSLMGEGDVLLMAHHRDDQAETALFRMMRGSGGTGPAGMPSRRALGRGTLCRPLMTLSRAQLEAWGEAWGVEWVDDPTNSDTSLDRNFLRHRVLPLMEQRWPTVRENLARLADQTVESDALLGRLGAIQRAAVEDDHGRLSVAALAALSRPEQKNLLRWWMIEQGVAPPPPDQLEQGLADLTTAAGDRQPLLVGDGYAVRRFRGWLYWVADRLQPPGHAVQWQTQRTLPWGDGQLRFEPGPDKDFPVLTVRRRQPGERFRPQPGGPSRSVKKWLQEQAIPPWERAILPFVEEENTLIAIGDLWQLADASERVSRGGWRIIWDRSCR</sequence>
<evidence type="ECO:0000256" key="5">
    <source>
        <dbReference type="ARBA" id="ARBA00022741"/>
    </source>
</evidence>
<dbReference type="GO" id="GO:0006400">
    <property type="term" value="P:tRNA modification"/>
    <property type="evidence" value="ECO:0007669"/>
    <property type="project" value="UniProtKB-UniRule"/>
</dbReference>
<dbReference type="InterPro" id="IPR015262">
    <property type="entry name" value="tRNA_Ile_lys_synt_subst-bd"/>
</dbReference>
<feature type="domain" description="Lysidine-tRNA(Ile) synthetase C-terminal" evidence="9">
    <location>
        <begin position="344"/>
        <end position="417"/>
    </location>
</feature>
<evidence type="ECO:0000259" key="9">
    <source>
        <dbReference type="SMART" id="SM00977"/>
    </source>
</evidence>
<dbReference type="InterPro" id="IPR012094">
    <property type="entry name" value="tRNA_Ile_lys_synt"/>
</dbReference>
<evidence type="ECO:0000256" key="7">
    <source>
        <dbReference type="ARBA" id="ARBA00048539"/>
    </source>
</evidence>
<dbReference type="GO" id="GO:0005737">
    <property type="term" value="C:cytoplasm"/>
    <property type="evidence" value="ECO:0007669"/>
    <property type="project" value="UniProtKB-SubCell"/>
</dbReference>
<keyword evidence="4 8" id="KW-0819">tRNA processing</keyword>
<evidence type="ECO:0000256" key="1">
    <source>
        <dbReference type="ARBA" id="ARBA00004496"/>
    </source>
</evidence>
<dbReference type="GO" id="GO:0005524">
    <property type="term" value="F:ATP binding"/>
    <property type="evidence" value="ECO:0007669"/>
    <property type="project" value="UniProtKB-UniRule"/>
</dbReference>
<dbReference type="Pfam" id="PF09179">
    <property type="entry name" value="TilS"/>
    <property type="match status" value="1"/>
</dbReference>
<evidence type="ECO:0000256" key="8">
    <source>
        <dbReference type="HAMAP-Rule" id="MF_01161"/>
    </source>
</evidence>
<dbReference type="SUPFAM" id="SSF82829">
    <property type="entry name" value="MesJ substrate recognition domain-like"/>
    <property type="match status" value="1"/>
</dbReference>
<comment type="caution">
    <text evidence="10">The sequence shown here is derived from an EMBL/GenBank/DDBJ whole genome shotgun (WGS) entry which is preliminary data.</text>
</comment>
<keyword evidence="3 8" id="KW-0436">Ligase</keyword>
<feature type="binding site" evidence="8">
    <location>
        <begin position="15"/>
        <end position="20"/>
    </location>
    <ligand>
        <name>ATP</name>
        <dbReference type="ChEBI" id="CHEBI:30616"/>
    </ligand>
</feature>
<dbReference type="PANTHER" id="PTHR43033:SF1">
    <property type="entry name" value="TRNA(ILE)-LYSIDINE SYNTHASE-RELATED"/>
    <property type="match status" value="1"/>
</dbReference>
<evidence type="ECO:0000256" key="6">
    <source>
        <dbReference type="ARBA" id="ARBA00022840"/>
    </source>
</evidence>
<dbReference type="InterPro" id="IPR011063">
    <property type="entry name" value="TilS/TtcA_N"/>
</dbReference>
<dbReference type="Gene3D" id="1.20.59.20">
    <property type="match status" value="1"/>
</dbReference>
<dbReference type="Pfam" id="PF01171">
    <property type="entry name" value="ATP_bind_3"/>
    <property type="match status" value="1"/>
</dbReference>
<dbReference type="CDD" id="cd01992">
    <property type="entry name" value="TilS_N"/>
    <property type="match status" value="1"/>
</dbReference>